<reference evidence="2 3" key="1">
    <citation type="submission" date="2020-08" db="EMBL/GenBank/DDBJ databases">
        <authorList>
            <person name="Koutsovoulos G."/>
            <person name="Danchin GJ E."/>
        </authorList>
    </citation>
    <scope>NUCLEOTIDE SEQUENCE [LARGE SCALE GENOMIC DNA]</scope>
</reference>
<gene>
    <name evidence="2" type="ORF">MENT_LOCUS60200</name>
</gene>
<proteinExistence type="predicted"/>
<keyword evidence="1" id="KW-0472">Membrane</keyword>
<dbReference type="AlphaFoldDB" id="A0A6V7Y456"/>
<comment type="caution">
    <text evidence="2">The sequence shown here is derived from an EMBL/GenBank/DDBJ whole genome shotgun (WGS) entry which is preliminary data.</text>
</comment>
<dbReference type="Proteomes" id="UP000580250">
    <property type="component" value="Unassembled WGS sequence"/>
</dbReference>
<name>A0A6V7Y456_MELEN</name>
<keyword evidence="1" id="KW-1133">Transmembrane helix</keyword>
<dbReference type="EMBL" id="CAJEWN010003055">
    <property type="protein sequence ID" value="CAD2206328.1"/>
    <property type="molecule type" value="Genomic_DNA"/>
</dbReference>
<evidence type="ECO:0000313" key="2">
    <source>
        <dbReference type="EMBL" id="CAD2206328.1"/>
    </source>
</evidence>
<evidence type="ECO:0000313" key="3">
    <source>
        <dbReference type="Proteomes" id="UP000580250"/>
    </source>
</evidence>
<dbReference type="OrthoDB" id="5888818at2759"/>
<protein>
    <submittedName>
        <fullName evidence="2">Uncharacterized protein</fullName>
    </submittedName>
</protein>
<sequence length="73" mass="8744">MLVCIETVILDIFLYITIMLLLLLYVIIVFCAFTLGYVLNTHLREEHKLEFFIDAVVVDDVLYELWSRERYII</sequence>
<evidence type="ECO:0000256" key="1">
    <source>
        <dbReference type="SAM" id="Phobius"/>
    </source>
</evidence>
<organism evidence="2 3">
    <name type="scientific">Meloidogyne enterolobii</name>
    <name type="common">Root-knot nematode worm</name>
    <name type="synonym">Meloidogyne mayaguensis</name>
    <dbReference type="NCBI Taxonomy" id="390850"/>
    <lineage>
        <taxon>Eukaryota</taxon>
        <taxon>Metazoa</taxon>
        <taxon>Ecdysozoa</taxon>
        <taxon>Nematoda</taxon>
        <taxon>Chromadorea</taxon>
        <taxon>Rhabditida</taxon>
        <taxon>Tylenchina</taxon>
        <taxon>Tylenchomorpha</taxon>
        <taxon>Tylenchoidea</taxon>
        <taxon>Meloidogynidae</taxon>
        <taxon>Meloidogyninae</taxon>
        <taxon>Meloidogyne</taxon>
    </lineage>
</organism>
<feature type="transmembrane region" description="Helical" evidence="1">
    <location>
        <begin position="12"/>
        <end position="39"/>
    </location>
</feature>
<accession>A0A6V7Y456</accession>
<keyword evidence="1" id="KW-0812">Transmembrane</keyword>